<evidence type="ECO:0000256" key="7">
    <source>
        <dbReference type="ARBA" id="ARBA00023554"/>
    </source>
</evidence>
<protein>
    <recommendedName>
        <fullName evidence="9">Isocitrate dehydrogenase [NADP]</fullName>
        <ecNumber evidence="9">1.1.1.42</ecNumber>
    </recommendedName>
    <alternativeName>
        <fullName evidence="9">Oxalosuccinate decarboxylase</fullName>
    </alternativeName>
</protein>
<feature type="binding site" evidence="12">
    <location>
        <position position="352"/>
    </location>
    <ligand>
        <name>Mg(2+)</name>
        <dbReference type="ChEBI" id="CHEBI:18420"/>
    </ligand>
</feature>
<dbReference type="AlphaFoldDB" id="A0A375GM81"/>
<dbReference type="EC" id="1.1.1.42" evidence="9"/>
<evidence type="ECO:0000256" key="3">
    <source>
        <dbReference type="ARBA" id="ARBA00022723"/>
    </source>
</evidence>
<evidence type="ECO:0000256" key="8">
    <source>
        <dbReference type="ARBA" id="ARBA00046318"/>
    </source>
</evidence>
<dbReference type="Proteomes" id="UP000623307">
    <property type="component" value="Chromosome 1"/>
</dbReference>
<dbReference type="GeneID" id="303489724"/>
<dbReference type="GO" id="GO:0006097">
    <property type="term" value="P:glyoxylate cycle"/>
    <property type="evidence" value="ECO:0007669"/>
    <property type="project" value="UniProtKB-KW"/>
</dbReference>
<evidence type="ECO:0000256" key="5">
    <source>
        <dbReference type="ARBA" id="ARBA00022857"/>
    </source>
</evidence>
<dbReference type="Gene3D" id="3.40.718.10">
    <property type="entry name" value="Isopropylmalate Dehydrogenase"/>
    <property type="match status" value="1"/>
</dbReference>
<feature type="site" description="Critical for catalysis" evidence="10">
    <location>
        <position position="422"/>
    </location>
</feature>
<evidence type="ECO:0000256" key="12">
    <source>
        <dbReference type="PIRSR" id="PIRSR009407-3"/>
    </source>
</evidence>
<dbReference type="NCBIfam" id="TIGR00178">
    <property type="entry name" value="monomer_idh"/>
    <property type="match status" value="1"/>
</dbReference>
<dbReference type="PIRSF" id="PIRSF009407">
    <property type="entry name" value="IDH_monmr"/>
    <property type="match status" value="1"/>
</dbReference>
<keyword evidence="3 12" id="KW-0479">Metal-binding</keyword>
<evidence type="ECO:0000256" key="11">
    <source>
        <dbReference type="PIRSR" id="PIRSR009407-2"/>
    </source>
</evidence>
<dbReference type="Pfam" id="PF03971">
    <property type="entry name" value="IDH"/>
    <property type="match status" value="1"/>
</dbReference>
<dbReference type="InterPro" id="IPR004436">
    <property type="entry name" value="Isocitrate_DH_NADP_mono"/>
</dbReference>
<evidence type="ECO:0000256" key="6">
    <source>
        <dbReference type="ARBA" id="ARBA00023002"/>
    </source>
</evidence>
<keyword evidence="1 9" id="KW-0329">Glyoxylate bypass</keyword>
<dbReference type="PANTHER" id="PTHR36999:SF1">
    <property type="entry name" value="ISOCITRATE DEHYDROGENASE (NADP(+))"/>
    <property type="match status" value="1"/>
</dbReference>
<dbReference type="OrthoDB" id="9807643at2"/>
<sequence>MSTQQPTIIYTLTDEAPLLATSAFLPIIQTFTKPAGINVTTSDISVAGRILGEFPEFLTEDQRVPDNLAELGKLTQQPDTNIIKLPNISASVHQLVSAIRELQGKGYKVPDYPEDPKTDEEKAIQKRYSKCLGSAVNPVLREGNSDRRAPAAVKNYARKHPHSMGEWSMASRTHVAHMKHGDFYHGEKSLTLDRARDVKMELVTKSGKTIVLKPKVALLDGEIIDSMFMSKKALCDFYEEQFEDARKTGVMLSLHVKATMMKVSHPIVFGHAVKIFYKEAFAKHGALFDELGVNVNNGLVNLYEKIESLPSSKREEIIRDLHACHEHRPELAMVDSAKGISNLHAPNDVIVDASMPAMIRIGGKMWGADGRPKDTKAVIPESTFARIYQEIINFCKTNGNFDPTTMGTVPNVGLMAQKAEEYGSHDKTFEIQEDGVANIVDLATGEVLLTQNVEQGDIWRMCQVKDAPIRDWVKLAVTRARNSGMPAVFWLDPYRPHEAELIKKVETYLKDYDTTGLDIQIMSQVRAMRYSLERVIRGLDTISVTGNILRDYLTDLFPIMELGTSAKMLSIVPLMAGGGMYETGAGGSAPKHVKQLVEENHLRWDSLGEFLALAVSLEDVGIKTGNARAKILARTLDAATGKLLDNNKSPSPKTGQLDNRGSQFYLAMYWAQELAAQSDDAELAARFAPLAKTLTDNEQNIVAELAAVQGKPVDIGGYYQPDAAKLSAAMRPSQTLNAALASVAA</sequence>
<feature type="binding site" evidence="11">
    <location>
        <position position="147"/>
    </location>
    <ligand>
        <name>D-threo-isocitrate</name>
        <dbReference type="ChEBI" id="CHEBI:15562"/>
    </ligand>
</feature>
<evidence type="ECO:0000313" key="15">
    <source>
        <dbReference type="Proteomes" id="UP000623307"/>
    </source>
</evidence>
<keyword evidence="2 9" id="KW-0816">Tricarboxylic acid cycle</keyword>
<feature type="binding site" evidence="11">
    <location>
        <begin position="134"/>
        <end position="141"/>
    </location>
    <ligand>
        <name>substrate</name>
    </ligand>
</feature>
<evidence type="ECO:0000256" key="1">
    <source>
        <dbReference type="ARBA" id="ARBA00022435"/>
    </source>
</evidence>
<dbReference type="EMBL" id="CP069811">
    <property type="protein sequence ID" value="QRQ90841.1"/>
    <property type="molecule type" value="Genomic_DNA"/>
</dbReference>
<dbReference type="SUPFAM" id="SSF53659">
    <property type="entry name" value="Isocitrate/Isopropylmalate dehydrogenase-like"/>
    <property type="match status" value="1"/>
</dbReference>
<organism evidence="14">
    <name type="scientific">Cupriavidus oxalaticus</name>
    <dbReference type="NCBI Taxonomy" id="96344"/>
    <lineage>
        <taxon>Bacteria</taxon>
        <taxon>Pseudomonadati</taxon>
        <taxon>Pseudomonadota</taxon>
        <taxon>Betaproteobacteria</taxon>
        <taxon>Burkholderiales</taxon>
        <taxon>Burkholderiaceae</taxon>
        <taxon>Cupriavidus</taxon>
    </lineage>
</organism>
<comment type="similarity">
    <text evidence="8 9">Belongs to the monomeric-type IDH family.</text>
</comment>
<evidence type="ECO:0000256" key="10">
    <source>
        <dbReference type="PIRSR" id="PIRSR009407-1"/>
    </source>
</evidence>
<keyword evidence="5 9" id="KW-0521">NADP</keyword>
<dbReference type="GO" id="GO:0046872">
    <property type="term" value="F:metal ion binding"/>
    <property type="evidence" value="ECO:0007669"/>
    <property type="project" value="UniProtKB-KW"/>
</dbReference>
<gene>
    <name evidence="14" type="primary">idh</name>
    <name evidence="14" type="ORF">CO2235_MP70030</name>
    <name evidence="13" type="ORF">JTE92_09330</name>
</gene>
<evidence type="ECO:0000256" key="2">
    <source>
        <dbReference type="ARBA" id="ARBA00022532"/>
    </source>
</evidence>
<dbReference type="GO" id="GO:0004450">
    <property type="term" value="F:isocitrate dehydrogenase (NADP+) activity"/>
    <property type="evidence" value="ECO:0007669"/>
    <property type="project" value="UniProtKB-EC"/>
</dbReference>
<keyword evidence="4 12" id="KW-0460">Magnesium</keyword>
<name>A0A375GM81_9BURK</name>
<dbReference type="Proteomes" id="UP000256862">
    <property type="component" value="Plasmid CO2235_mp"/>
</dbReference>
<feature type="site" description="Critical for catalysis" evidence="10">
    <location>
        <position position="257"/>
    </location>
</feature>
<evidence type="ECO:0000313" key="13">
    <source>
        <dbReference type="EMBL" id="QRQ90841.1"/>
    </source>
</evidence>
<accession>A0A375GM81</accession>
<feature type="binding site" evidence="12">
    <location>
        <position position="551"/>
    </location>
    <ligand>
        <name>Mg(2+)</name>
        <dbReference type="ChEBI" id="CHEBI:18420"/>
    </ligand>
</feature>
<evidence type="ECO:0000256" key="9">
    <source>
        <dbReference type="PIRNR" id="PIRNR009407"/>
    </source>
</evidence>
<evidence type="ECO:0000313" key="14">
    <source>
        <dbReference type="EMBL" id="SPC23252.1"/>
    </source>
</evidence>
<keyword evidence="6 9" id="KW-0560">Oxidoreductase</keyword>
<keyword evidence="15" id="KW-1185">Reference proteome</keyword>
<dbReference type="RefSeq" id="WP_063239738.1">
    <property type="nucleotide sequence ID" value="NZ_CP069809.1"/>
</dbReference>
<comment type="catalytic activity">
    <reaction evidence="7 9">
        <text>D-threo-isocitrate + NADP(+) = 2-oxoglutarate + CO2 + NADPH</text>
        <dbReference type="Rhea" id="RHEA:19629"/>
        <dbReference type="ChEBI" id="CHEBI:15562"/>
        <dbReference type="ChEBI" id="CHEBI:16526"/>
        <dbReference type="ChEBI" id="CHEBI:16810"/>
        <dbReference type="ChEBI" id="CHEBI:57783"/>
        <dbReference type="ChEBI" id="CHEBI:58349"/>
        <dbReference type="EC" id="1.1.1.42"/>
    </reaction>
</comment>
<dbReference type="PANTHER" id="PTHR36999">
    <property type="entry name" value="ISOCITRATE DEHYDROGENASE [NADP]"/>
    <property type="match status" value="1"/>
</dbReference>
<reference evidence="14" key="1">
    <citation type="submission" date="2018-01" db="EMBL/GenBank/DDBJ databases">
        <authorList>
            <person name="Clerissi C."/>
        </authorList>
    </citation>
    <scope>NUCLEOTIDE SEQUENCE</scope>
    <source>
        <strain evidence="14">Cupriavidus oxalaticus LMG 2235</strain>
    </source>
</reference>
<feature type="binding site" evidence="11">
    <location>
        <position position="550"/>
    </location>
    <ligand>
        <name>D-threo-isocitrate</name>
        <dbReference type="ChEBI" id="CHEBI:15562"/>
    </ligand>
</feature>
<reference evidence="13 15" key="2">
    <citation type="submission" date="2021-02" db="EMBL/GenBank/DDBJ databases">
        <title>Complete Genome Sequence of Cupriavidus oxalaticus Strain Ox1, a Soil Oxalate-Degrading Species.</title>
        <authorList>
            <person name="Palmieri F."/>
            <person name="Udriet P."/>
            <person name="Deuasquier M."/>
            <person name="Beaudoing E."/>
            <person name="Johnson S.L."/>
            <person name="Davenport K.W."/>
            <person name="Chain P.S."/>
            <person name="Bindschedler S."/>
            <person name="Junier P."/>
        </authorList>
    </citation>
    <scope>NUCLEOTIDE SEQUENCE [LARGE SCALE GENOMIC DNA]</scope>
    <source>
        <strain evidence="13 15">Ox1</strain>
    </source>
</reference>
<comment type="cofactor">
    <cofactor evidence="12">
        <name>Mg(2+)</name>
        <dbReference type="ChEBI" id="CHEBI:18420"/>
    </cofactor>
    <cofactor evidence="12">
        <name>Mn(2+)</name>
        <dbReference type="ChEBI" id="CHEBI:29035"/>
    </cofactor>
    <text evidence="12">Binds 1 Mg(2+) or Mn(2+) ion per subunit.</text>
</comment>
<evidence type="ECO:0000256" key="4">
    <source>
        <dbReference type="ARBA" id="ARBA00022842"/>
    </source>
</evidence>
<proteinExistence type="inferred from homology"/>
<dbReference type="GO" id="GO:0006099">
    <property type="term" value="P:tricarboxylic acid cycle"/>
    <property type="evidence" value="ECO:0007669"/>
    <property type="project" value="UniProtKB-KW"/>
</dbReference>
<feature type="binding site" evidence="12">
    <location>
        <position position="555"/>
    </location>
    <ligand>
        <name>Mg(2+)</name>
        <dbReference type="ChEBI" id="CHEBI:18420"/>
    </ligand>
</feature>
<dbReference type="EMBL" id="OGUS01000142">
    <property type="protein sequence ID" value="SPC23252.1"/>
    <property type="molecule type" value="Genomic_DNA"/>
</dbReference>